<name>A0A1Y1HVX5_KLENI</name>
<gene>
    <name evidence="2" type="ORF">KFL_001240150</name>
</gene>
<dbReference type="AlphaFoldDB" id="A0A1Y1HVX5"/>
<sequence length="243" mass="26606">MQADCPIEQKRSQTTVAQHCAGSTSNSSLQALGAGPCSLQSRQGAGMHLDGSNTDEIAKTRPASPQSSRALADLTFVQNKSILRWLRAVKEDIADLETVSGAALLCDERVEDLRKANALLAELEVKVAAMPAEEFATANVALKSHCPPVQQKNENVVYRREGPPSPAVIRRSQTAAVLGMKRHCERNIAYLLERTVRSEEEEDELKVERELLAQVEAEIAATPAEDLADVEARIAERQKIRRT</sequence>
<evidence type="ECO:0000256" key="1">
    <source>
        <dbReference type="SAM" id="MobiDB-lite"/>
    </source>
</evidence>
<dbReference type="EMBL" id="DF237073">
    <property type="protein sequence ID" value="GAQ82784.1"/>
    <property type="molecule type" value="Genomic_DNA"/>
</dbReference>
<evidence type="ECO:0000313" key="3">
    <source>
        <dbReference type="Proteomes" id="UP000054558"/>
    </source>
</evidence>
<evidence type="ECO:0000313" key="2">
    <source>
        <dbReference type="EMBL" id="GAQ82784.1"/>
    </source>
</evidence>
<organism evidence="2 3">
    <name type="scientific">Klebsormidium nitens</name>
    <name type="common">Green alga</name>
    <name type="synonym">Ulothrix nitens</name>
    <dbReference type="NCBI Taxonomy" id="105231"/>
    <lineage>
        <taxon>Eukaryota</taxon>
        <taxon>Viridiplantae</taxon>
        <taxon>Streptophyta</taxon>
        <taxon>Klebsormidiophyceae</taxon>
        <taxon>Klebsormidiales</taxon>
        <taxon>Klebsormidiaceae</taxon>
        <taxon>Klebsormidium</taxon>
    </lineage>
</organism>
<proteinExistence type="predicted"/>
<dbReference type="Proteomes" id="UP000054558">
    <property type="component" value="Unassembled WGS sequence"/>
</dbReference>
<reference evidence="2 3" key="1">
    <citation type="journal article" date="2014" name="Nat. Commun.">
        <title>Klebsormidium flaccidum genome reveals primary factors for plant terrestrial adaptation.</title>
        <authorList>
            <person name="Hori K."/>
            <person name="Maruyama F."/>
            <person name="Fujisawa T."/>
            <person name="Togashi T."/>
            <person name="Yamamoto N."/>
            <person name="Seo M."/>
            <person name="Sato S."/>
            <person name="Yamada T."/>
            <person name="Mori H."/>
            <person name="Tajima N."/>
            <person name="Moriyama T."/>
            <person name="Ikeuchi M."/>
            <person name="Watanabe M."/>
            <person name="Wada H."/>
            <person name="Kobayashi K."/>
            <person name="Saito M."/>
            <person name="Masuda T."/>
            <person name="Sasaki-Sekimoto Y."/>
            <person name="Mashiguchi K."/>
            <person name="Awai K."/>
            <person name="Shimojima M."/>
            <person name="Masuda S."/>
            <person name="Iwai M."/>
            <person name="Nobusawa T."/>
            <person name="Narise T."/>
            <person name="Kondo S."/>
            <person name="Saito H."/>
            <person name="Sato R."/>
            <person name="Murakawa M."/>
            <person name="Ihara Y."/>
            <person name="Oshima-Yamada Y."/>
            <person name="Ohtaka K."/>
            <person name="Satoh M."/>
            <person name="Sonobe K."/>
            <person name="Ishii M."/>
            <person name="Ohtani R."/>
            <person name="Kanamori-Sato M."/>
            <person name="Honoki R."/>
            <person name="Miyazaki D."/>
            <person name="Mochizuki H."/>
            <person name="Umetsu J."/>
            <person name="Higashi K."/>
            <person name="Shibata D."/>
            <person name="Kamiya Y."/>
            <person name="Sato N."/>
            <person name="Nakamura Y."/>
            <person name="Tabata S."/>
            <person name="Ida S."/>
            <person name="Kurokawa K."/>
            <person name="Ohta H."/>
        </authorList>
    </citation>
    <scope>NUCLEOTIDE SEQUENCE [LARGE SCALE GENOMIC DNA]</scope>
    <source>
        <strain evidence="2 3">NIES-2285</strain>
    </source>
</reference>
<keyword evidence="3" id="KW-1185">Reference proteome</keyword>
<protein>
    <submittedName>
        <fullName evidence="2">Uncharacterized protein</fullName>
    </submittedName>
</protein>
<feature type="region of interest" description="Disordered" evidence="1">
    <location>
        <begin position="42"/>
        <end position="66"/>
    </location>
</feature>
<accession>A0A1Y1HVX5</accession>